<name>A0A4R1HIK4_PSEEN</name>
<feature type="domain" description="4-oxalocrotonate tautomerase-like" evidence="3">
    <location>
        <begin position="2"/>
        <end position="57"/>
    </location>
</feature>
<evidence type="ECO:0000313" key="5">
    <source>
        <dbReference type="Proteomes" id="UP000295560"/>
    </source>
</evidence>
<dbReference type="Proteomes" id="UP000295560">
    <property type="component" value="Unassembled WGS sequence"/>
</dbReference>
<protein>
    <submittedName>
        <fullName evidence="4">Phenylpyruvate tautomerase PptA (4-oxalocrotonate tautomerase family)</fullName>
    </submittedName>
</protein>
<evidence type="ECO:0000313" key="4">
    <source>
        <dbReference type="EMBL" id="TCK21638.1"/>
    </source>
</evidence>
<reference evidence="4 5" key="1">
    <citation type="submission" date="2019-03" db="EMBL/GenBank/DDBJ databases">
        <title>Sequencing the genomes of 1000 actinobacteria strains.</title>
        <authorList>
            <person name="Klenk H.-P."/>
        </authorList>
    </citation>
    <scope>NUCLEOTIDE SEQUENCE [LARGE SCALE GENOMIC DNA]</scope>
    <source>
        <strain evidence="4 5">DSM 44969</strain>
    </source>
</reference>
<comment type="caution">
    <text evidence="4">The sequence shown here is derived from an EMBL/GenBank/DDBJ whole genome shotgun (WGS) entry which is preliminary data.</text>
</comment>
<dbReference type="InterPro" id="IPR004370">
    <property type="entry name" value="4-OT-like_dom"/>
</dbReference>
<keyword evidence="5" id="KW-1185">Reference proteome</keyword>
<dbReference type="PANTHER" id="PTHR35530:SF1">
    <property type="entry name" value="2-HYDROXYMUCONATE TAUTOMERASE"/>
    <property type="match status" value="1"/>
</dbReference>
<keyword evidence="2" id="KW-0413">Isomerase</keyword>
<evidence type="ECO:0000256" key="1">
    <source>
        <dbReference type="ARBA" id="ARBA00006723"/>
    </source>
</evidence>
<dbReference type="SUPFAM" id="SSF55331">
    <property type="entry name" value="Tautomerase/MIF"/>
    <property type="match status" value="1"/>
</dbReference>
<sequence length="136" mass="14726">MPIVTVHLLEGRYPAGQVSRLLSALTERYAAVLESPVERIRAFAELHPPELWLTGGEAGRSAPYFTALVLAGRPVAQRHRLLADFTDLIVDHLGVERASVRGRIVPVDPDDWGIGGTPASAARRAEIDARARSGRG</sequence>
<dbReference type="InterPro" id="IPR014347">
    <property type="entry name" value="Tautomerase/MIF_sf"/>
</dbReference>
<dbReference type="AlphaFoldDB" id="A0A4R1HIK4"/>
<keyword evidence="4" id="KW-0670">Pyruvate</keyword>
<evidence type="ECO:0000259" key="3">
    <source>
        <dbReference type="Pfam" id="PF01361"/>
    </source>
</evidence>
<dbReference type="EMBL" id="SMFZ01000002">
    <property type="protein sequence ID" value="TCK21638.1"/>
    <property type="molecule type" value="Genomic_DNA"/>
</dbReference>
<accession>A0A4R1HIK4</accession>
<dbReference type="Pfam" id="PF01361">
    <property type="entry name" value="Tautomerase"/>
    <property type="match status" value="2"/>
</dbReference>
<dbReference type="OrthoDB" id="9804765at2"/>
<dbReference type="PANTHER" id="PTHR35530">
    <property type="entry name" value="TAUTOMERASE-RELATED"/>
    <property type="match status" value="1"/>
</dbReference>
<evidence type="ECO:0000256" key="2">
    <source>
        <dbReference type="ARBA" id="ARBA00023235"/>
    </source>
</evidence>
<dbReference type="RefSeq" id="WP_132430364.1">
    <property type="nucleotide sequence ID" value="NZ_SMFZ01000002.1"/>
</dbReference>
<proteinExistence type="inferred from homology"/>
<dbReference type="Gene3D" id="3.30.429.10">
    <property type="entry name" value="Macrophage Migration Inhibitory Factor"/>
    <property type="match status" value="2"/>
</dbReference>
<gene>
    <name evidence="4" type="ORF">EV378_5627</name>
</gene>
<organism evidence="4 5">
    <name type="scientific">Pseudonocardia endophytica</name>
    <dbReference type="NCBI Taxonomy" id="401976"/>
    <lineage>
        <taxon>Bacteria</taxon>
        <taxon>Bacillati</taxon>
        <taxon>Actinomycetota</taxon>
        <taxon>Actinomycetes</taxon>
        <taxon>Pseudonocardiales</taxon>
        <taxon>Pseudonocardiaceae</taxon>
        <taxon>Pseudonocardia</taxon>
    </lineage>
</organism>
<feature type="domain" description="4-oxalocrotonate tautomerase-like" evidence="3">
    <location>
        <begin position="69"/>
        <end position="120"/>
    </location>
</feature>
<dbReference type="GO" id="GO:0016853">
    <property type="term" value="F:isomerase activity"/>
    <property type="evidence" value="ECO:0007669"/>
    <property type="project" value="UniProtKB-KW"/>
</dbReference>
<comment type="similarity">
    <text evidence="1">Belongs to the 4-oxalocrotonate tautomerase family.</text>
</comment>